<keyword evidence="4 5" id="KW-0378">Hydrolase</keyword>
<evidence type="ECO:0000256" key="3">
    <source>
        <dbReference type="ARBA" id="ARBA00022722"/>
    </source>
</evidence>
<dbReference type="EC" id="3.1.-.-" evidence="5"/>
<name>A0A2N6VQS6_9MICO</name>
<evidence type="ECO:0000313" key="8">
    <source>
        <dbReference type="Proteomes" id="UP000235598"/>
    </source>
</evidence>
<dbReference type="GO" id="GO:0016788">
    <property type="term" value="F:hydrolase activity, acting on ester bonds"/>
    <property type="evidence" value="ECO:0007669"/>
    <property type="project" value="UniProtKB-UniRule"/>
</dbReference>
<dbReference type="Gene3D" id="3.30.420.140">
    <property type="entry name" value="YqgF/RNase H-like domain"/>
    <property type="match status" value="1"/>
</dbReference>
<dbReference type="InterPro" id="IPR037027">
    <property type="entry name" value="YqgF/RNaseH-like_dom_sf"/>
</dbReference>
<organism evidence="7 8">
    <name type="scientific">Brevibacterium paucivorans</name>
    <dbReference type="NCBI Taxonomy" id="170994"/>
    <lineage>
        <taxon>Bacteria</taxon>
        <taxon>Bacillati</taxon>
        <taxon>Actinomycetota</taxon>
        <taxon>Actinomycetes</taxon>
        <taxon>Micrococcales</taxon>
        <taxon>Brevibacteriaceae</taxon>
        <taxon>Brevibacterium</taxon>
    </lineage>
</organism>
<comment type="subcellular location">
    <subcellularLocation>
        <location evidence="5">Cytoplasm</location>
    </subcellularLocation>
</comment>
<dbReference type="GO" id="GO:0004518">
    <property type="term" value="F:nuclease activity"/>
    <property type="evidence" value="ECO:0007669"/>
    <property type="project" value="UniProtKB-KW"/>
</dbReference>
<sequence length="147" mass="16097">MRRGRRLGIDVGAVRVGIAHSDPDGILATPLEVVNRRAGDNFALRRIQEIVEEVDPVELVIGDPTSLDGKARQSADKARRFAQKIVDRTGLPVRYVDERFTTTQAHLMLQAAGKSSKQRRETVDAQAAVVILQTALDALAREDNSGD</sequence>
<dbReference type="OrthoDB" id="9790539at2"/>
<comment type="similarity">
    <text evidence="5">Belongs to the YqgF HJR family.</text>
</comment>
<evidence type="ECO:0000256" key="1">
    <source>
        <dbReference type="ARBA" id="ARBA00022490"/>
    </source>
</evidence>
<evidence type="ECO:0000313" key="7">
    <source>
        <dbReference type="EMBL" id="PMD06449.1"/>
    </source>
</evidence>
<dbReference type="InterPro" id="IPR005227">
    <property type="entry name" value="YqgF"/>
</dbReference>
<protein>
    <recommendedName>
        <fullName evidence="5">Putative pre-16S rRNA nuclease</fullName>
        <ecNumber evidence="5">3.1.-.-</ecNumber>
    </recommendedName>
</protein>
<keyword evidence="2 5" id="KW-0690">Ribosome biogenesis</keyword>
<dbReference type="SMART" id="SM00732">
    <property type="entry name" value="YqgFc"/>
    <property type="match status" value="1"/>
</dbReference>
<evidence type="ECO:0000256" key="5">
    <source>
        <dbReference type="HAMAP-Rule" id="MF_00651"/>
    </source>
</evidence>
<keyword evidence="3 5" id="KW-0540">Nuclease</keyword>
<dbReference type="AlphaFoldDB" id="A0A2N6VQS6"/>
<dbReference type="PANTHER" id="PTHR33317:SF4">
    <property type="entry name" value="POLYNUCLEOTIDYL TRANSFERASE, RIBONUCLEASE H-LIKE SUPERFAMILY PROTEIN"/>
    <property type="match status" value="1"/>
</dbReference>
<comment type="function">
    <text evidence="5">Could be a nuclease involved in processing of the 5'-end of pre-16S rRNA.</text>
</comment>
<dbReference type="InterPro" id="IPR006641">
    <property type="entry name" value="YqgF/RNaseH-like_dom"/>
</dbReference>
<gene>
    <name evidence="7" type="ORF">CJ199_03535</name>
</gene>
<dbReference type="HAMAP" id="MF_00651">
    <property type="entry name" value="Nuclease_YqgF"/>
    <property type="match status" value="1"/>
</dbReference>
<dbReference type="GO" id="GO:0005829">
    <property type="term" value="C:cytosol"/>
    <property type="evidence" value="ECO:0007669"/>
    <property type="project" value="TreeGrafter"/>
</dbReference>
<dbReference type="InterPro" id="IPR012337">
    <property type="entry name" value="RNaseH-like_sf"/>
</dbReference>
<feature type="domain" description="YqgF/RNase H-like" evidence="6">
    <location>
        <begin position="4"/>
        <end position="105"/>
    </location>
</feature>
<dbReference type="PANTHER" id="PTHR33317">
    <property type="entry name" value="POLYNUCLEOTIDYL TRANSFERASE, RIBONUCLEASE H-LIKE SUPERFAMILY PROTEIN"/>
    <property type="match status" value="1"/>
</dbReference>
<dbReference type="Pfam" id="PF03652">
    <property type="entry name" value="RuvX"/>
    <property type="match status" value="1"/>
</dbReference>
<evidence type="ECO:0000256" key="2">
    <source>
        <dbReference type="ARBA" id="ARBA00022517"/>
    </source>
</evidence>
<dbReference type="NCBIfam" id="TIGR00250">
    <property type="entry name" value="RNAse_H_YqgF"/>
    <property type="match status" value="1"/>
</dbReference>
<proteinExistence type="inferred from homology"/>
<accession>A0A2N6VQS6</accession>
<reference evidence="7 8" key="1">
    <citation type="submission" date="2017-09" db="EMBL/GenBank/DDBJ databases">
        <title>Bacterial strain isolated from the female urinary microbiota.</title>
        <authorList>
            <person name="Thomas-White K."/>
            <person name="Kumar N."/>
            <person name="Forster S."/>
            <person name="Putonti C."/>
            <person name="Lawley T."/>
            <person name="Wolfe A.J."/>
        </authorList>
    </citation>
    <scope>NUCLEOTIDE SEQUENCE [LARGE SCALE GENOMIC DNA]</scope>
    <source>
        <strain evidence="7 8">UMB1301</strain>
    </source>
</reference>
<dbReference type="SUPFAM" id="SSF53098">
    <property type="entry name" value="Ribonuclease H-like"/>
    <property type="match status" value="1"/>
</dbReference>
<evidence type="ECO:0000259" key="6">
    <source>
        <dbReference type="SMART" id="SM00732"/>
    </source>
</evidence>
<comment type="caution">
    <text evidence="7">The sequence shown here is derived from an EMBL/GenBank/DDBJ whole genome shotgun (WGS) entry which is preliminary data.</text>
</comment>
<evidence type="ECO:0000256" key="4">
    <source>
        <dbReference type="ARBA" id="ARBA00022801"/>
    </source>
</evidence>
<keyword evidence="1 5" id="KW-0963">Cytoplasm</keyword>
<dbReference type="CDD" id="cd16964">
    <property type="entry name" value="YqgF"/>
    <property type="match status" value="1"/>
</dbReference>
<dbReference type="EMBL" id="PNHK01000001">
    <property type="protein sequence ID" value="PMD06449.1"/>
    <property type="molecule type" value="Genomic_DNA"/>
</dbReference>
<dbReference type="GO" id="GO:0000967">
    <property type="term" value="P:rRNA 5'-end processing"/>
    <property type="evidence" value="ECO:0007669"/>
    <property type="project" value="UniProtKB-UniRule"/>
</dbReference>
<dbReference type="RefSeq" id="WP_102238094.1">
    <property type="nucleotide sequence ID" value="NZ_PNHK01000001.1"/>
</dbReference>
<dbReference type="Proteomes" id="UP000235598">
    <property type="component" value="Unassembled WGS sequence"/>
</dbReference>